<geneLocation type="plasmid" evidence="3 4">
    <name>punnamed1</name>
</geneLocation>
<dbReference type="KEGG" id="sari:H5J25_18630"/>
<protein>
    <submittedName>
        <fullName evidence="3">TrbI F-type domain-containing protein</fullName>
    </submittedName>
</protein>
<gene>
    <name evidence="3" type="ORF">H5J25_18630</name>
</gene>
<sequence>MADVLEHAAPVADAIPSPAAPASATPLPRPRASAPQPAATKARQGLPPITWALAALAVVMLLWAAWVTKHIASAPPQLPMASVRLEALVTEYVQAQSHSNGTPDAVTQQTARFMSAIEDELKRVGASGTTVLVGEAVLSKNVPDITDQVRKAVYAKVPLPTAAPAPAAGAQLGAAAPAPILPQQGIGAAVTAPSPFAGAPVGTAFPGAASPVAGGGNGLPN</sequence>
<evidence type="ECO:0000313" key="4">
    <source>
        <dbReference type="Proteomes" id="UP000595894"/>
    </source>
</evidence>
<dbReference type="InterPro" id="IPR014115">
    <property type="entry name" value="TrbI_Ftype"/>
</dbReference>
<evidence type="ECO:0000256" key="2">
    <source>
        <dbReference type="SAM" id="Phobius"/>
    </source>
</evidence>
<keyword evidence="2" id="KW-0472">Membrane</keyword>
<reference evidence="4" key="1">
    <citation type="submission" date="2020-09" db="EMBL/GenBank/DDBJ databases">
        <title>Sphingomonas sp., a new species isolated from pork steak.</title>
        <authorList>
            <person name="Heidler von Heilborn D."/>
        </authorList>
    </citation>
    <scope>NUCLEOTIDE SEQUENCE [LARGE SCALE GENOMIC DNA]</scope>
    <source>
        <plasmid evidence="4">punnamed1</plasmid>
    </source>
</reference>
<accession>A0A974S623</accession>
<keyword evidence="4" id="KW-1185">Reference proteome</keyword>
<dbReference type="Pfam" id="PF09677">
    <property type="entry name" value="TrbI_Ftype"/>
    <property type="match status" value="1"/>
</dbReference>
<feature type="transmembrane region" description="Helical" evidence="2">
    <location>
        <begin position="49"/>
        <end position="68"/>
    </location>
</feature>
<dbReference type="EMBL" id="CP061036">
    <property type="protein sequence ID" value="QQV79272.1"/>
    <property type="molecule type" value="Genomic_DNA"/>
</dbReference>
<dbReference type="AlphaFoldDB" id="A0A974S623"/>
<evidence type="ECO:0000256" key="1">
    <source>
        <dbReference type="SAM" id="MobiDB-lite"/>
    </source>
</evidence>
<keyword evidence="3" id="KW-0614">Plasmid</keyword>
<organism evidence="3 4">
    <name type="scientific">Sphingomonas aliaeris</name>
    <dbReference type="NCBI Taxonomy" id="2759526"/>
    <lineage>
        <taxon>Bacteria</taxon>
        <taxon>Pseudomonadati</taxon>
        <taxon>Pseudomonadota</taxon>
        <taxon>Alphaproteobacteria</taxon>
        <taxon>Sphingomonadales</taxon>
        <taxon>Sphingomonadaceae</taxon>
        <taxon>Sphingomonas</taxon>
    </lineage>
</organism>
<proteinExistence type="predicted"/>
<dbReference type="RefSeq" id="WP_202096557.1">
    <property type="nucleotide sequence ID" value="NZ_CP061036.1"/>
</dbReference>
<feature type="compositionally biased region" description="Low complexity" evidence="1">
    <location>
        <begin position="15"/>
        <end position="39"/>
    </location>
</feature>
<feature type="region of interest" description="Disordered" evidence="1">
    <location>
        <begin position="15"/>
        <end position="41"/>
    </location>
</feature>
<keyword evidence="2" id="KW-0812">Transmembrane</keyword>
<name>A0A974S623_9SPHN</name>
<evidence type="ECO:0000313" key="3">
    <source>
        <dbReference type="EMBL" id="QQV79272.1"/>
    </source>
</evidence>
<keyword evidence="2" id="KW-1133">Transmembrane helix</keyword>
<dbReference type="Proteomes" id="UP000595894">
    <property type="component" value="Plasmid punnamed1"/>
</dbReference>